<name>A0A451AGD3_9GAMM</name>
<reference evidence="1" key="1">
    <citation type="submission" date="2019-02" db="EMBL/GenBank/DDBJ databases">
        <authorList>
            <person name="Gruber-Vodicka R. H."/>
            <person name="Seah K. B. B."/>
        </authorList>
    </citation>
    <scope>NUCLEOTIDE SEQUENCE</scope>
    <source>
        <strain evidence="1">BECK_BY2</strain>
    </source>
</reference>
<dbReference type="EMBL" id="CAADFV010000101">
    <property type="protein sequence ID" value="VFK65107.1"/>
    <property type="molecule type" value="Genomic_DNA"/>
</dbReference>
<gene>
    <name evidence="1" type="ORF">BECKTUN1418E_GA0071001_110114</name>
</gene>
<proteinExistence type="predicted"/>
<protein>
    <submittedName>
        <fullName evidence="1">Uncharacterized protein</fullName>
    </submittedName>
</protein>
<sequence>MTSCIGLAAPFETEPTMPADHTVPTRFARGPNWHRTCAAYLGIMAVIVRRGRTIDGIPARVDGWE</sequence>
<accession>A0A451AGD3</accession>
<organism evidence="1">
    <name type="scientific">Candidatus Kentrum sp. TUN</name>
    <dbReference type="NCBI Taxonomy" id="2126343"/>
    <lineage>
        <taxon>Bacteria</taxon>
        <taxon>Pseudomonadati</taxon>
        <taxon>Pseudomonadota</taxon>
        <taxon>Gammaproteobacteria</taxon>
        <taxon>Candidatus Kentrum</taxon>
    </lineage>
</organism>
<evidence type="ECO:0000313" key="1">
    <source>
        <dbReference type="EMBL" id="VFK65107.1"/>
    </source>
</evidence>
<dbReference type="AlphaFoldDB" id="A0A451AGD3"/>